<organism evidence="2">
    <name type="scientific">gut metagenome</name>
    <dbReference type="NCBI Taxonomy" id="749906"/>
    <lineage>
        <taxon>unclassified sequences</taxon>
        <taxon>metagenomes</taxon>
        <taxon>organismal metagenomes</taxon>
    </lineage>
</organism>
<comment type="caution">
    <text evidence="2">The sequence shown here is derived from an EMBL/GenBank/DDBJ whole genome shotgun (WGS) entry which is preliminary data.</text>
</comment>
<evidence type="ECO:0000313" key="2">
    <source>
        <dbReference type="EMBL" id="EJW97751.1"/>
    </source>
</evidence>
<evidence type="ECO:0000256" key="1">
    <source>
        <dbReference type="SAM" id="Phobius"/>
    </source>
</evidence>
<feature type="non-terminal residue" evidence="2">
    <location>
        <position position="1"/>
    </location>
</feature>
<protein>
    <submittedName>
        <fullName evidence="2">Uncharacterized protein</fullName>
    </submittedName>
</protein>
<keyword evidence="1" id="KW-0812">Transmembrane</keyword>
<dbReference type="EMBL" id="AMCI01004610">
    <property type="protein sequence ID" value="EJW97751.1"/>
    <property type="molecule type" value="Genomic_DNA"/>
</dbReference>
<keyword evidence="1" id="KW-0472">Membrane</keyword>
<sequence length="37" mass="3881">LAGIGNLIHCTAILFVISSLGSRLCSVYAIKTCKGQE</sequence>
<proteinExistence type="predicted"/>
<gene>
    <name evidence="2" type="ORF">EVA_14142</name>
</gene>
<name>J9FS23_9ZZZZ</name>
<dbReference type="AlphaFoldDB" id="J9FS23"/>
<feature type="transmembrane region" description="Helical" evidence="1">
    <location>
        <begin position="6"/>
        <end position="30"/>
    </location>
</feature>
<reference evidence="2" key="1">
    <citation type="journal article" date="2012" name="PLoS ONE">
        <title>Gene sets for utilization of primary and secondary nutrition supplies in the distal gut of endangered iberian lynx.</title>
        <authorList>
            <person name="Alcaide M."/>
            <person name="Messina E."/>
            <person name="Richter M."/>
            <person name="Bargiela R."/>
            <person name="Peplies J."/>
            <person name="Huws S.A."/>
            <person name="Newbold C.J."/>
            <person name="Golyshin P.N."/>
            <person name="Simon M.A."/>
            <person name="Lopez G."/>
            <person name="Yakimov M.M."/>
            <person name="Ferrer M."/>
        </authorList>
    </citation>
    <scope>NUCLEOTIDE SEQUENCE</scope>
</reference>
<accession>J9FS23</accession>
<keyword evidence="1" id="KW-1133">Transmembrane helix</keyword>